<evidence type="ECO:0000313" key="2">
    <source>
        <dbReference type="Proteomes" id="UP000325779"/>
    </source>
</evidence>
<sequence>MLISAEETQSFKPPVIDGALPDIPDGQANLLPISQLDRPLNITIVEALIDPPIPQGRRVDLHTKVGLRGSVLATAAIQSVTTPIQFPIPSVIPPDYFITEGIYEVRIVLEYLGSHSESGPAFFEVDKTAPNFGSPAAPPDLPEEVIRDGLTSDYLEKNQDKVVIGVAPYFGQRPGDAIELYLGRFNEPVSSTQVLDSTSVTPIELKGSVVRNIGNGNWPVFFTLKDRAGNTGPVSRSQSIDVKLT</sequence>
<comment type="caution">
    <text evidence="1">The sequence shown here is derived from an EMBL/GenBank/DDBJ whole genome shotgun (WGS) entry which is preliminary data.</text>
</comment>
<dbReference type="AlphaFoldDB" id="A0ABD7VKN0"/>
<accession>A0ABD7VKN0</accession>
<protein>
    <submittedName>
        <fullName evidence="1">Uncharacterized protein</fullName>
    </submittedName>
</protein>
<dbReference type="EMBL" id="CABVIJ010000021">
    <property type="protein sequence ID" value="VVP29159.1"/>
    <property type="molecule type" value="Genomic_DNA"/>
</dbReference>
<dbReference type="RefSeq" id="WP_150597825.1">
    <property type="nucleotide sequence ID" value="NZ_CABVIJ010000021.1"/>
</dbReference>
<proteinExistence type="predicted"/>
<gene>
    <name evidence="1" type="ORF">PS732_04299</name>
</gene>
<name>A0ABD7VKN0_PSEFL</name>
<organism evidence="1 2">
    <name type="scientific">Pseudomonas fluorescens</name>
    <dbReference type="NCBI Taxonomy" id="294"/>
    <lineage>
        <taxon>Bacteria</taxon>
        <taxon>Pseudomonadati</taxon>
        <taxon>Pseudomonadota</taxon>
        <taxon>Gammaproteobacteria</taxon>
        <taxon>Pseudomonadales</taxon>
        <taxon>Pseudomonadaceae</taxon>
        <taxon>Pseudomonas</taxon>
    </lineage>
</organism>
<reference evidence="1 2" key="1">
    <citation type="submission" date="2019-09" db="EMBL/GenBank/DDBJ databases">
        <authorList>
            <person name="Chandra G."/>
            <person name="Truman W A."/>
        </authorList>
    </citation>
    <scope>NUCLEOTIDE SEQUENCE [LARGE SCALE GENOMIC DNA]</scope>
    <source>
        <strain evidence="1">PS732</strain>
    </source>
</reference>
<dbReference type="Proteomes" id="UP000325779">
    <property type="component" value="Unassembled WGS sequence"/>
</dbReference>
<evidence type="ECO:0000313" key="1">
    <source>
        <dbReference type="EMBL" id="VVP29159.1"/>
    </source>
</evidence>